<gene>
    <name evidence="1" type="ORF">EI427_05635</name>
</gene>
<accession>A0A3Q9FPD6</accession>
<protein>
    <submittedName>
        <fullName evidence="1">Uncharacterized protein</fullName>
    </submittedName>
</protein>
<dbReference type="RefSeq" id="WP_126612528.1">
    <property type="nucleotide sequence ID" value="NZ_CP034562.1"/>
</dbReference>
<name>A0A3Q9FPD6_9BACT</name>
<keyword evidence="2" id="KW-1185">Reference proteome</keyword>
<proteinExistence type="predicted"/>
<evidence type="ECO:0000313" key="1">
    <source>
        <dbReference type="EMBL" id="AZQ61733.1"/>
    </source>
</evidence>
<sequence length="399" mass="46076">MNNFKIETNLIGETLIIKDLKTDVTGFYLDPMKPYDKSKNIYLENGNLLSNGKELSKKRFIVLDRIESNNKKRYQGDYYLKLKDSNTNTNVYYLITSNTLGLSGDNVPFIVEGYLEKMKSIWIDTTLVLISDPFIIDNNKILVKGKEEIVRCDFNDLTKDSKISIVNFVIPSYYYKPSNNTFGTPKIISNKLEVLISNRNQELTVPITFIERKNNFYSESALQSKMKIDKEIEELKNKDKGDLSGIDLSNFKELDFFKTISSSDGGIYLSKLNIRNSKESEISFAILDDKFLILGKLKNSCVKEYSKCHFNYKSFFDQPDNIVEGIDYDVFSSYNKFNCKGDITLKVTDKMVEKILKKTIEAIWIEDSSGQGQTFSLKESDKEILEYFAQLYIFKKGYK</sequence>
<dbReference type="KEGG" id="fll:EI427_05635"/>
<dbReference type="Proteomes" id="UP000267268">
    <property type="component" value="Chromosome 1"/>
</dbReference>
<organism evidence="1 2">
    <name type="scientific">Flammeovirga pectinis</name>
    <dbReference type="NCBI Taxonomy" id="2494373"/>
    <lineage>
        <taxon>Bacteria</taxon>
        <taxon>Pseudomonadati</taxon>
        <taxon>Bacteroidota</taxon>
        <taxon>Cytophagia</taxon>
        <taxon>Cytophagales</taxon>
        <taxon>Flammeovirgaceae</taxon>
        <taxon>Flammeovirga</taxon>
    </lineage>
</organism>
<evidence type="ECO:0000313" key="2">
    <source>
        <dbReference type="Proteomes" id="UP000267268"/>
    </source>
</evidence>
<dbReference type="EMBL" id="CP034562">
    <property type="protein sequence ID" value="AZQ61733.1"/>
    <property type="molecule type" value="Genomic_DNA"/>
</dbReference>
<reference evidence="1 2" key="1">
    <citation type="submission" date="2018-12" db="EMBL/GenBank/DDBJ databases">
        <title>Flammeovirga pectinis sp. nov., isolated from the gut of the Korean scallop, Patinopecten yessoensis.</title>
        <authorList>
            <person name="Bae J.-W."/>
            <person name="Jeong Y.-S."/>
            <person name="Kang W."/>
        </authorList>
    </citation>
    <scope>NUCLEOTIDE SEQUENCE [LARGE SCALE GENOMIC DNA]</scope>
    <source>
        <strain evidence="1 2">L12M1</strain>
    </source>
</reference>
<dbReference type="AlphaFoldDB" id="A0A3Q9FPD6"/>